<proteinExistence type="predicted"/>
<name>A0A4U6U1G6_SETVI</name>
<evidence type="ECO:0000313" key="2">
    <source>
        <dbReference type="Proteomes" id="UP000298652"/>
    </source>
</evidence>
<evidence type="ECO:0000313" key="1">
    <source>
        <dbReference type="EMBL" id="TKW07353.1"/>
    </source>
</evidence>
<sequence>MLSVMRGMSRAISTPAAPHCQATTVQHRVTYIFFTFKKRLTLNNASTLKIIQAFSANCMYGDDD</sequence>
<dbReference type="AlphaFoldDB" id="A0A4U6U1G6"/>
<dbReference type="Gramene" id="TKW07353">
    <property type="protein sequence ID" value="TKW07353"/>
    <property type="gene ID" value="SEVIR_7G300000v2"/>
</dbReference>
<dbReference type="EMBL" id="CM016558">
    <property type="protein sequence ID" value="TKW07353.1"/>
    <property type="molecule type" value="Genomic_DNA"/>
</dbReference>
<dbReference type="Proteomes" id="UP000298652">
    <property type="component" value="Chromosome 7"/>
</dbReference>
<organism evidence="1 2">
    <name type="scientific">Setaria viridis</name>
    <name type="common">Green bristlegrass</name>
    <name type="synonym">Setaria italica subsp. viridis</name>
    <dbReference type="NCBI Taxonomy" id="4556"/>
    <lineage>
        <taxon>Eukaryota</taxon>
        <taxon>Viridiplantae</taxon>
        <taxon>Streptophyta</taxon>
        <taxon>Embryophyta</taxon>
        <taxon>Tracheophyta</taxon>
        <taxon>Spermatophyta</taxon>
        <taxon>Magnoliopsida</taxon>
        <taxon>Liliopsida</taxon>
        <taxon>Poales</taxon>
        <taxon>Poaceae</taxon>
        <taxon>PACMAD clade</taxon>
        <taxon>Panicoideae</taxon>
        <taxon>Panicodae</taxon>
        <taxon>Paniceae</taxon>
        <taxon>Cenchrinae</taxon>
        <taxon>Setaria</taxon>
    </lineage>
</organism>
<gene>
    <name evidence="1" type="ORF">SEVIR_7G300000v2</name>
</gene>
<accession>A0A4U6U1G6</accession>
<reference evidence="1" key="1">
    <citation type="submission" date="2019-03" db="EMBL/GenBank/DDBJ databases">
        <title>WGS assembly of Setaria viridis.</title>
        <authorList>
            <person name="Huang P."/>
            <person name="Jenkins J."/>
            <person name="Grimwood J."/>
            <person name="Barry K."/>
            <person name="Healey A."/>
            <person name="Mamidi S."/>
            <person name="Sreedasyam A."/>
            <person name="Shu S."/>
            <person name="Feldman M."/>
            <person name="Wu J."/>
            <person name="Yu Y."/>
            <person name="Chen C."/>
            <person name="Johnson J."/>
            <person name="Rokhsar D."/>
            <person name="Baxter I."/>
            <person name="Schmutz J."/>
            <person name="Brutnell T."/>
            <person name="Kellogg E."/>
        </authorList>
    </citation>
    <scope>NUCLEOTIDE SEQUENCE [LARGE SCALE GENOMIC DNA]</scope>
</reference>
<keyword evidence="2" id="KW-1185">Reference proteome</keyword>
<protein>
    <submittedName>
        <fullName evidence="1">Uncharacterized protein</fullName>
    </submittedName>
</protein>